<keyword evidence="1" id="KW-0732">Signal</keyword>
<sequence>MRCSLELTIAAFLLIGSNASDAAVWIKNDRGGLIEKYLHKYDVVRESGQSVIIDGLCASACTIVLTIPWNQICVTPQAKLAFHAAWDFGPRGRPVTNLQATQKLYSLYPKPVQQWIADRGGLTSRTIILPGKVLKAMYRPC</sequence>
<accession>A0A508T073</accession>
<name>A0A508T073_9BRAD</name>
<dbReference type="RefSeq" id="WP_139858852.1">
    <property type="nucleotide sequence ID" value="NZ_CAADFC020000006.1"/>
</dbReference>
<dbReference type="Proteomes" id="UP000328092">
    <property type="component" value="Unassembled WGS sequence"/>
</dbReference>
<evidence type="ECO:0000256" key="1">
    <source>
        <dbReference type="SAM" id="SignalP"/>
    </source>
</evidence>
<feature type="chain" id="PRO_5021353191" evidence="1">
    <location>
        <begin position="23"/>
        <end position="141"/>
    </location>
</feature>
<gene>
    <name evidence="2" type="ORF">CI1B_20200</name>
</gene>
<dbReference type="EMBL" id="CAADFC020000006">
    <property type="protein sequence ID" value="VIO68233.1"/>
    <property type="molecule type" value="Genomic_DNA"/>
</dbReference>
<organism evidence="2 3">
    <name type="scientific">Bradyrhizobium ivorense</name>
    <dbReference type="NCBI Taxonomy" id="2511166"/>
    <lineage>
        <taxon>Bacteria</taxon>
        <taxon>Pseudomonadati</taxon>
        <taxon>Pseudomonadota</taxon>
        <taxon>Alphaproteobacteria</taxon>
        <taxon>Hyphomicrobiales</taxon>
        <taxon>Nitrobacteraceae</taxon>
        <taxon>Bradyrhizobium</taxon>
    </lineage>
</organism>
<feature type="signal peptide" evidence="1">
    <location>
        <begin position="1"/>
        <end position="22"/>
    </location>
</feature>
<protein>
    <submittedName>
        <fullName evidence="2">Uncharacterized protein</fullName>
    </submittedName>
</protein>
<dbReference type="AlphaFoldDB" id="A0A508T073"/>
<dbReference type="OrthoDB" id="8227073at2"/>
<evidence type="ECO:0000313" key="3">
    <source>
        <dbReference type="Proteomes" id="UP000328092"/>
    </source>
</evidence>
<proteinExistence type="predicted"/>
<evidence type="ECO:0000313" key="2">
    <source>
        <dbReference type="EMBL" id="VIO68233.1"/>
    </source>
</evidence>
<keyword evidence="3" id="KW-1185">Reference proteome</keyword>
<comment type="caution">
    <text evidence="2">The sequence shown here is derived from an EMBL/GenBank/DDBJ whole genome shotgun (WGS) entry which is preliminary data.</text>
</comment>
<reference evidence="2" key="1">
    <citation type="submission" date="2019-02" db="EMBL/GenBank/DDBJ databases">
        <authorList>
            <person name="Pothier F.J."/>
        </authorList>
    </citation>
    <scope>NUCLEOTIDE SEQUENCE</scope>
    <source>
        <strain evidence="2">CI-1B</strain>
    </source>
</reference>